<dbReference type="Gene3D" id="3.40.50.970">
    <property type="match status" value="1"/>
</dbReference>
<dbReference type="InterPro" id="IPR017596">
    <property type="entry name" value="PdhA/BkdA"/>
</dbReference>
<reference evidence="6" key="1">
    <citation type="journal article" date="2021" name="bioRxiv">
        <title>Unraveling nitrogen, sulfur and carbon metabolic pathways and microbial community transcriptional responses to substrate deprivation and toxicity stresses in a bioreactor mimicking anoxic brackish coastal sediment conditions.</title>
        <authorList>
            <person name="Martins P.D."/>
            <person name="Echeveste M.J."/>
            <person name="Arshad A."/>
            <person name="Kurth J."/>
            <person name="Ouboter H."/>
            <person name="Jetten M.S.M."/>
            <person name="Welte C.U."/>
        </authorList>
    </citation>
    <scope>NUCLEOTIDE SEQUENCE</scope>
    <source>
        <strain evidence="6">MAG_39</strain>
    </source>
</reference>
<dbReference type="Proteomes" id="UP000705867">
    <property type="component" value="Unassembled WGS sequence"/>
</dbReference>
<dbReference type="InterPro" id="IPR029061">
    <property type="entry name" value="THDP-binding"/>
</dbReference>
<comment type="cofactor">
    <cofactor evidence="1 4">
        <name>thiamine diphosphate</name>
        <dbReference type="ChEBI" id="CHEBI:58937"/>
    </cofactor>
</comment>
<comment type="catalytic activity">
    <reaction evidence="4">
        <text>N(6)-[(R)-lipoyl]-L-lysyl-[protein] + pyruvate + H(+) = N(6)-[(R)-S(8)-acetyldihydrolipoyl]-L-lysyl-[protein] + CO2</text>
        <dbReference type="Rhea" id="RHEA:19189"/>
        <dbReference type="Rhea" id="RHEA-COMP:10474"/>
        <dbReference type="Rhea" id="RHEA-COMP:10478"/>
        <dbReference type="ChEBI" id="CHEBI:15361"/>
        <dbReference type="ChEBI" id="CHEBI:15378"/>
        <dbReference type="ChEBI" id="CHEBI:16526"/>
        <dbReference type="ChEBI" id="CHEBI:83099"/>
        <dbReference type="ChEBI" id="CHEBI:83111"/>
        <dbReference type="EC" id="1.2.4.1"/>
    </reaction>
</comment>
<protein>
    <recommendedName>
        <fullName evidence="4">Pyruvate dehydrogenase E1 component subunit alpha</fullName>
        <ecNumber evidence="4">1.2.4.1</ecNumber>
    </recommendedName>
</protein>
<gene>
    <name evidence="6" type="primary">pdhA</name>
    <name evidence="6" type="ORF">K8I29_08035</name>
</gene>
<accession>A0A953M167</accession>
<dbReference type="NCBIfam" id="TIGR03181">
    <property type="entry name" value="PDH_E1_alph_x"/>
    <property type="match status" value="1"/>
</dbReference>
<dbReference type="PANTHER" id="PTHR43380">
    <property type="entry name" value="2-OXOISOVALERATE DEHYDROGENASE SUBUNIT ALPHA, MITOCHONDRIAL"/>
    <property type="match status" value="1"/>
</dbReference>
<evidence type="ECO:0000313" key="7">
    <source>
        <dbReference type="Proteomes" id="UP000705867"/>
    </source>
</evidence>
<evidence type="ECO:0000256" key="2">
    <source>
        <dbReference type="ARBA" id="ARBA00023002"/>
    </source>
</evidence>
<evidence type="ECO:0000256" key="4">
    <source>
        <dbReference type="RuleBase" id="RU366007"/>
    </source>
</evidence>
<comment type="caution">
    <text evidence="6">The sequence shown here is derived from an EMBL/GenBank/DDBJ whole genome shotgun (WGS) entry which is preliminary data.</text>
</comment>
<sequence length="351" mass="39123">MPEKTIESITVRRLDILDEQGNADASLLPPLSAEEIKRMYALLVLARTFDQRALSLQREGRIGTYASILGQEAAQVGSALALGKSDWVFPSFRETGVYLTMGYPAHQLFQYWGGDERGMIAPQGLNIFPISIPVGTQIPHAVGAAMAAKYRKDPIVVISYFGDGGTSKGDFHEGFTMAGVFRAPVVFLCQNNQWAISVPRERQTASKTLAQKAYAYGFEGVQVDGNDIFAVYSASRDALEKARSGGGPTFIECFTYRMSHHTTADDATRYRQESEVEEWKAKDPLLRLKRYMEKQGFWTEQYQREAEEEAKKTVDGAVKTAEAVPPPHPKDMILSTYAELTPRQAKEIKDF</sequence>
<dbReference type="PANTHER" id="PTHR43380:SF1">
    <property type="entry name" value="2-OXOISOVALERATE DEHYDROGENASE SUBUNIT ALPHA, MITOCHONDRIAL"/>
    <property type="match status" value="1"/>
</dbReference>
<keyword evidence="3 4" id="KW-0786">Thiamine pyrophosphate</keyword>
<evidence type="ECO:0000259" key="5">
    <source>
        <dbReference type="Pfam" id="PF00676"/>
    </source>
</evidence>
<dbReference type="Pfam" id="PF00676">
    <property type="entry name" value="E1_dh"/>
    <property type="match status" value="1"/>
</dbReference>
<dbReference type="EC" id="1.2.4.1" evidence="4"/>
<keyword evidence="4 6" id="KW-0670">Pyruvate</keyword>
<proteinExistence type="predicted"/>
<reference evidence="6" key="2">
    <citation type="submission" date="2021-08" db="EMBL/GenBank/DDBJ databases">
        <authorList>
            <person name="Dalcin Martins P."/>
        </authorList>
    </citation>
    <scope>NUCLEOTIDE SEQUENCE</scope>
    <source>
        <strain evidence="6">MAG_39</strain>
    </source>
</reference>
<comment type="subunit">
    <text evidence="4">Heterodimer of an alpha and a beta chain.</text>
</comment>
<dbReference type="AlphaFoldDB" id="A0A953M167"/>
<dbReference type="InterPro" id="IPR001017">
    <property type="entry name" value="DH_E1"/>
</dbReference>
<dbReference type="SUPFAM" id="SSF52518">
    <property type="entry name" value="Thiamin diphosphate-binding fold (THDP-binding)"/>
    <property type="match status" value="1"/>
</dbReference>
<evidence type="ECO:0000256" key="3">
    <source>
        <dbReference type="ARBA" id="ARBA00023052"/>
    </source>
</evidence>
<name>A0A953M167_9BACT</name>
<comment type="function">
    <text evidence="4">The pyruvate dehydrogenase complex catalyzes the overall conversion of pyruvate to acetyl-CoA and CO(2). It contains multiple copies of three enzymatic components: pyruvate dehydrogenase (E1), dihydrolipoamide acetyltransferase (E2) and lipoamide dehydrogenase (E3).</text>
</comment>
<keyword evidence="2 4" id="KW-0560">Oxidoreductase</keyword>
<evidence type="ECO:0000313" key="6">
    <source>
        <dbReference type="EMBL" id="MBZ0156150.1"/>
    </source>
</evidence>
<feature type="domain" description="Dehydrogenase E1 component" evidence="5">
    <location>
        <begin position="42"/>
        <end position="330"/>
    </location>
</feature>
<organism evidence="6 7">
    <name type="scientific">Candidatus Nitrobium versatile</name>
    <dbReference type="NCBI Taxonomy" id="2884831"/>
    <lineage>
        <taxon>Bacteria</taxon>
        <taxon>Pseudomonadati</taxon>
        <taxon>Nitrospirota</taxon>
        <taxon>Nitrospiria</taxon>
        <taxon>Nitrospirales</taxon>
        <taxon>Nitrospiraceae</taxon>
        <taxon>Candidatus Nitrobium</taxon>
    </lineage>
</organism>
<dbReference type="EMBL" id="JAIOIV010000066">
    <property type="protein sequence ID" value="MBZ0156150.1"/>
    <property type="molecule type" value="Genomic_DNA"/>
</dbReference>
<dbReference type="CDD" id="cd02000">
    <property type="entry name" value="TPP_E1_PDC_ADC_BCADC"/>
    <property type="match status" value="1"/>
</dbReference>
<dbReference type="GO" id="GO:0004739">
    <property type="term" value="F:pyruvate dehydrogenase (acetyl-transferring) activity"/>
    <property type="evidence" value="ECO:0007669"/>
    <property type="project" value="UniProtKB-UniRule"/>
</dbReference>
<dbReference type="InterPro" id="IPR050771">
    <property type="entry name" value="Alpha-ketoacid_DH_E1_comp"/>
</dbReference>
<dbReference type="GO" id="GO:0009083">
    <property type="term" value="P:branched-chain amino acid catabolic process"/>
    <property type="evidence" value="ECO:0007669"/>
    <property type="project" value="TreeGrafter"/>
</dbReference>
<evidence type="ECO:0000256" key="1">
    <source>
        <dbReference type="ARBA" id="ARBA00001964"/>
    </source>
</evidence>